<dbReference type="Gene3D" id="3.40.462.20">
    <property type="match status" value="2"/>
</dbReference>
<dbReference type="RefSeq" id="XP_071921864.1">
    <property type="nucleotide sequence ID" value="XM_072065763.1"/>
</dbReference>
<dbReference type="Proteomes" id="UP001652660">
    <property type="component" value="Chromosome 9e"/>
</dbReference>
<sequence length="185" mass="20320">MSKIREIDVDLKNQTAWVGTGAILAGVCPSVGIGGHFSGGGQGRIIDRNMMGEDFFWAIRGGGAASFGVVVKWKIKLVPVPPIVATFAVTRTHEEGANRVFFIWQHLIDKLPKEIVLRILITPAKTATGEPSMKAAFQGLYLGSILLQPYGGIFNEIPRSQTPFPHRAGTLYNVHYYAMWHGERT</sequence>
<dbReference type="InterPro" id="IPR016169">
    <property type="entry name" value="FAD-bd_PCMH_sub2"/>
</dbReference>
<gene>
    <name evidence="2" type="primary">LOC113708211</name>
</gene>
<dbReference type="SUPFAM" id="SSF56176">
    <property type="entry name" value="FAD-binding/transporter-associated domain-like"/>
    <property type="match status" value="1"/>
</dbReference>
<name>A0ABM4VQR0_COFAR</name>
<dbReference type="InterPro" id="IPR036318">
    <property type="entry name" value="FAD-bd_PCMH-like_sf"/>
</dbReference>
<proteinExistence type="predicted"/>
<accession>A0ABM4VQR0</accession>
<organism evidence="1 2">
    <name type="scientific">Coffea arabica</name>
    <name type="common">Arabian coffee</name>
    <dbReference type="NCBI Taxonomy" id="13443"/>
    <lineage>
        <taxon>Eukaryota</taxon>
        <taxon>Viridiplantae</taxon>
        <taxon>Streptophyta</taxon>
        <taxon>Embryophyta</taxon>
        <taxon>Tracheophyta</taxon>
        <taxon>Spermatophyta</taxon>
        <taxon>Magnoliopsida</taxon>
        <taxon>eudicotyledons</taxon>
        <taxon>Gunneridae</taxon>
        <taxon>Pentapetalae</taxon>
        <taxon>asterids</taxon>
        <taxon>lamiids</taxon>
        <taxon>Gentianales</taxon>
        <taxon>Rubiaceae</taxon>
        <taxon>Ixoroideae</taxon>
        <taxon>Gardenieae complex</taxon>
        <taxon>Bertiereae - Coffeeae clade</taxon>
        <taxon>Coffeeae</taxon>
        <taxon>Coffea</taxon>
    </lineage>
</organism>
<evidence type="ECO:0000313" key="2">
    <source>
        <dbReference type="RefSeq" id="XP_071921864.1"/>
    </source>
</evidence>
<dbReference type="Gene3D" id="3.30.465.10">
    <property type="match status" value="1"/>
</dbReference>
<evidence type="ECO:0000313" key="1">
    <source>
        <dbReference type="Proteomes" id="UP001652660"/>
    </source>
</evidence>
<dbReference type="GeneID" id="113708211"/>
<protein>
    <submittedName>
        <fullName evidence="2">Monolignol oxidoreductase AtBBE-like 13</fullName>
    </submittedName>
</protein>
<keyword evidence="1" id="KW-1185">Reference proteome</keyword>
<reference evidence="2" key="1">
    <citation type="submission" date="2025-08" db="UniProtKB">
        <authorList>
            <consortium name="RefSeq"/>
        </authorList>
    </citation>
    <scope>IDENTIFICATION</scope>
    <source>
        <tissue evidence="2">Leaves</tissue>
    </source>
</reference>
<dbReference type="PANTHER" id="PTHR32448">
    <property type="entry name" value="OS08G0158400 PROTEIN"/>
    <property type="match status" value="1"/>
</dbReference>